<dbReference type="PIRSF" id="PIRSF018266">
    <property type="entry name" value="FecR"/>
    <property type="match status" value="1"/>
</dbReference>
<dbReference type="GO" id="GO:0016989">
    <property type="term" value="F:sigma factor antagonist activity"/>
    <property type="evidence" value="ECO:0007669"/>
    <property type="project" value="TreeGrafter"/>
</dbReference>
<dbReference type="InterPro" id="IPR032508">
    <property type="entry name" value="FecR_C"/>
</dbReference>
<name>A0A926Q389_9FLAO</name>
<feature type="transmembrane region" description="Helical" evidence="1">
    <location>
        <begin position="74"/>
        <end position="92"/>
    </location>
</feature>
<dbReference type="Pfam" id="PF04773">
    <property type="entry name" value="FecR"/>
    <property type="match status" value="1"/>
</dbReference>
<dbReference type="InterPro" id="IPR006860">
    <property type="entry name" value="FecR"/>
</dbReference>
<evidence type="ECO:0000259" key="3">
    <source>
        <dbReference type="Pfam" id="PF16344"/>
    </source>
</evidence>
<dbReference type="Gene3D" id="2.60.120.1440">
    <property type="match status" value="1"/>
</dbReference>
<dbReference type="AlphaFoldDB" id="A0A926Q389"/>
<dbReference type="Pfam" id="PF16344">
    <property type="entry name" value="FecR_C"/>
    <property type="match status" value="1"/>
</dbReference>
<evidence type="ECO:0000259" key="2">
    <source>
        <dbReference type="Pfam" id="PF04773"/>
    </source>
</evidence>
<organism evidence="4 5">
    <name type="scientific">Sinomicrobium weinanense</name>
    <dbReference type="NCBI Taxonomy" id="2842200"/>
    <lineage>
        <taxon>Bacteria</taxon>
        <taxon>Pseudomonadati</taxon>
        <taxon>Bacteroidota</taxon>
        <taxon>Flavobacteriia</taxon>
        <taxon>Flavobacteriales</taxon>
        <taxon>Flavobacteriaceae</taxon>
        <taxon>Sinomicrobium</taxon>
    </lineage>
</organism>
<keyword evidence="1" id="KW-0812">Transmembrane</keyword>
<protein>
    <submittedName>
        <fullName evidence="4">DUF4974 domain-containing protein</fullName>
    </submittedName>
</protein>
<evidence type="ECO:0000256" key="1">
    <source>
        <dbReference type="SAM" id="Phobius"/>
    </source>
</evidence>
<keyword evidence="1" id="KW-1133">Transmembrane helix</keyword>
<gene>
    <name evidence="4" type="ORF">IBL28_15190</name>
</gene>
<dbReference type="EMBL" id="JACVDC010000054">
    <property type="protein sequence ID" value="MBC9797318.1"/>
    <property type="molecule type" value="Genomic_DNA"/>
</dbReference>
<dbReference type="InterPro" id="IPR012373">
    <property type="entry name" value="Ferrdict_sens_TM"/>
</dbReference>
<sequence>MKDETIVKYIREELEDNERQEVMRWIASSEEHQKKYNFLKAQHTVSGFNRPALDVEKIYSRWKKHDKKQRQRKILLRLTSAVAIFVLMWFVVDMLPSSDTKKDVVNTKEEKMVEVVTPRGISREIVLPDSTHVVLNVDSRLKYPPVFKDSIREVFLTGEAYFEVIKDTRLPFIVHAGDMNIRVLGTSFNVRSYSGDSDTRTTLVEGTVEVSSDDVAPVKLKPLQAAMLNHGQTQLKIKEVSREEAVSWKEGKLIFKETPLEDVLEDLERRYDVQFEIGSAVLYDYLFTGTFDNLTIDEVLRVLKISSSINYKKGKEKITLY</sequence>
<dbReference type="Gene3D" id="3.55.50.30">
    <property type="match status" value="1"/>
</dbReference>
<evidence type="ECO:0000313" key="5">
    <source>
        <dbReference type="Proteomes" id="UP000653730"/>
    </source>
</evidence>
<keyword evidence="1" id="KW-0472">Membrane</keyword>
<feature type="domain" description="Protein FecR C-terminal" evidence="3">
    <location>
        <begin position="252"/>
        <end position="319"/>
    </location>
</feature>
<comment type="caution">
    <text evidence="4">The sequence shown here is derived from an EMBL/GenBank/DDBJ whole genome shotgun (WGS) entry which is preliminary data.</text>
</comment>
<keyword evidence="5" id="KW-1185">Reference proteome</keyword>
<proteinExistence type="predicted"/>
<dbReference type="PANTHER" id="PTHR30273:SF2">
    <property type="entry name" value="PROTEIN FECR"/>
    <property type="match status" value="1"/>
</dbReference>
<accession>A0A926Q389</accession>
<dbReference type="FunFam" id="2.60.120.1440:FF:000001">
    <property type="entry name" value="Putative anti-sigma factor"/>
    <property type="match status" value="1"/>
</dbReference>
<dbReference type="PANTHER" id="PTHR30273">
    <property type="entry name" value="PERIPLASMIC SIGNAL SENSOR AND SIGMA FACTOR ACTIVATOR FECR-RELATED"/>
    <property type="match status" value="1"/>
</dbReference>
<feature type="domain" description="FecR protein" evidence="2">
    <location>
        <begin position="115"/>
        <end position="209"/>
    </location>
</feature>
<dbReference type="RefSeq" id="WP_187966453.1">
    <property type="nucleotide sequence ID" value="NZ_JACVDC010000054.1"/>
</dbReference>
<dbReference type="Proteomes" id="UP000653730">
    <property type="component" value="Unassembled WGS sequence"/>
</dbReference>
<evidence type="ECO:0000313" key="4">
    <source>
        <dbReference type="EMBL" id="MBC9797318.1"/>
    </source>
</evidence>
<reference evidence="4 5" key="1">
    <citation type="submission" date="2020-09" db="EMBL/GenBank/DDBJ databases">
        <title>Sinomicrobium weinanense sp. nov., a halophilic bacteria isolated from saline-alkali soil.</title>
        <authorList>
            <person name="Wu P."/>
            <person name="Ren H."/>
            <person name="Mei Y."/>
            <person name="Liang Y."/>
            <person name="Chen Z."/>
        </authorList>
    </citation>
    <scope>NUCLEOTIDE SEQUENCE [LARGE SCALE GENOMIC DNA]</scope>
    <source>
        <strain evidence="4 5">FJxs</strain>
    </source>
</reference>